<accession>A0A6A6SKF5</accession>
<name>A0A6A6SKF5_9PLEO</name>
<organism evidence="1 2">
    <name type="scientific">Lophiostoma macrostomum CBS 122681</name>
    <dbReference type="NCBI Taxonomy" id="1314788"/>
    <lineage>
        <taxon>Eukaryota</taxon>
        <taxon>Fungi</taxon>
        <taxon>Dikarya</taxon>
        <taxon>Ascomycota</taxon>
        <taxon>Pezizomycotina</taxon>
        <taxon>Dothideomycetes</taxon>
        <taxon>Pleosporomycetidae</taxon>
        <taxon>Pleosporales</taxon>
        <taxon>Lophiostomataceae</taxon>
        <taxon>Lophiostoma</taxon>
    </lineage>
</organism>
<keyword evidence="2" id="KW-1185">Reference proteome</keyword>
<proteinExistence type="predicted"/>
<sequence>MNMEKRGCWWKEGICCYQLKLHLYLCSQIRLRTCSALFCFTMVVGSSKRPNACTARSIRGCHGEYVRANTPWPHDINVVEMHKWFTNGMTVHFPVSTYATLSIERMEYYYPQPRFPLAGTIRC</sequence>
<dbReference type="AlphaFoldDB" id="A0A6A6SKF5"/>
<dbReference type="EMBL" id="MU004542">
    <property type="protein sequence ID" value="KAF2648375.1"/>
    <property type="molecule type" value="Genomic_DNA"/>
</dbReference>
<reference evidence="1" key="1">
    <citation type="journal article" date="2020" name="Stud. Mycol.">
        <title>101 Dothideomycetes genomes: a test case for predicting lifestyles and emergence of pathogens.</title>
        <authorList>
            <person name="Haridas S."/>
            <person name="Albert R."/>
            <person name="Binder M."/>
            <person name="Bloem J."/>
            <person name="Labutti K."/>
            <person name="Salamov A."/>
            <person name="Andreopoulos B."/>
            <person name="Baker S."/>
            <person name="Barry K."/>
            <person name="Bills G."/>
            <person name="Bluhm B."/>
            <person name="Cannon C."/>
            <person name="Castanera R."/>
            <person name="Culley D."/>
            <person name="Daum C."/>
            <person name="Ezra D."/>
            <person name="Gonzalez J."/>
            <person name="Henrissat B."/>
            <person name="Kuo A."/>
            <person name="Liang C."/>
            <person name="Lipzen A."/>
            <person name="Lutzoni F."/>
            <person name="Magnuson J."/>
            <person name="Mondo S."/>
            <person name="Nolan M."/>
            <person name="Ohm R."/>
            <person name="Pangilinan J."/>
            <person name="Park H.-J."/>
            <person name="Ramirez L."/>
            <person name="Alfaro M."/>
            <person name="Sun H."/>
            <person name="Tritt A."/>
            <person name="Yoshinaga Y."/>
            <person name="Zwiers L.-H."/>
            <person name="Turgeon B."/>
            <person name="Goodwin S."/>
            <person name="Spatafora J."/>
            <person name="Crous P."/>
            <person name="Grigoriev I."/>
        </authorList>
    </citation>
    <scope>NUCLEOTIDE SEQUENCE</scope>
    <source>
        <strain evidence="1">CBS 122681</strain>
    </source>
</reference>
<evidence type="ECO:0000313" key="2">
    <source>
        <dbReference type="Proteomes" id="UP000799324"/>
    </source>
</evidence>
<dbReference type="Proteomes" id="UP000799324">
    <property type="component" value="Unassembled WGS sequence"/>
</dbReference>
<gene>
    <name evidence="1" type="ORF">K491DRAFT_250182</name>
</gene>
<protein>
    <submittedName>
        <fullName evidence="1">Uncharacterized protein</fullName>
    </submittedName>
</protein>
<evidence type="ECO:0000313" key="1">
    <source>
        <dbReference type="EMBL" id="KAF2648375.1"/>
    </source>
</evidence>